<evidence type="ECO:0000256" key="1">
    <source>
        <dbReference type="SAM" id="MobiDB-lite"/>
    </source>
</evidence>
<keyword evidence="3" id="KW-1185">Reference proteome</keyword>
<accession>A0A7Z0CKZ9</accession>
<sequence length="408" mass="44791">MPIDFDDFDFDLLFKLNCSIPALLKATNARLRKIWPELAYLAFHEFQRRMAVHVNLIYRVPHDDKLDATVLEEVIKGVTTRAYWAGSEPTDDVAWGSVEVQTLETAEVIDGNWFEARKARLATETGKPDRTIKTVDDAIGYGAKDLTSGRPWARGKARGAFLARLSEVAESTPCPNCFEKGQPEFCSSNFHREFGRSSNTFSCSAFRGRTSGWSPHHLTLGALREERKLLGRMAGSVRRGECEPDFNLIERIFHGIASSGSLGGVMGMLTKGPVRDHDRWLTSSRARLIEGVVTYDDDPAEVAETAEVATTAEPAETAVASATAETAEIERRWEATGKSPLNGALAHAKGKRRAVDLRTLAEVNRRFAGLKSPRAPPRTQAPGLARNPGGAIGPKVTVETCVRDGARE</sequence>
<evidence type="ECO:0000313" key="3">
    <source>
        <dbReference type="Proteomes" id="UP000547973"/>
    </source>
</evidence>
<dbReference type="EMBL" id="JACBZO010000001">
    <property type="protein sequence ID" value="NYI42418.1"/>
    <property type="molecule type" value="Genomic_DNA"/>
</dbReference>
<proteinExistence type="predicted"/>
<evidence type="ECO:0000313" key="2">
    <source>
        <dbReference type="EMBL" id="NYI42418.1"/>
    </source>
</evidence>
<reference evidence="2 3" key="1">
    <citation type="submission" date="2020-07" db="EMBL/GenBank/DDBJ databases">
        <title>Sequencing the genomes of 1000 actinobacteria strains.</title>
        <authorList>
            <person name="Klenk H.-P."/>
        </authorList>
    </citation>
    <scope>NUCLEOTIDE SEQUENCE [LARGE SCALE GENOMIC DNA]</scope>
    <source>
        <strain evidence="2 3">DSM 19970</strain>
    </source>
</reference>
<protein>
    <submittedName>
        <fullName evidence="2">Uncharacterized protein</fullName>
    </submittedName>
</protein>
<comment type="caution">
    <text evidence="2">The sequence shown here is derived from an EMBL/GenBank/DDBJ whole genome shotgun (WGS) entry which is preliminary data.</text>
</comment>
<feature type="region of interest" description="Disordered" evidence="1">
    <location>
        <begin position="370"/>
        <end position="395"/>
    </location>
</feature>
<dbReference type="Proteomes" id="UP000547973">
    <property type="component" value="Unassembled WGS sequence"/>
</dbReference>
<organism evidence="2 3">
    <name type="scientific">Demequina lutea</name>
    <dbReference type="NCBI Taxonomy" id="431489"/>
    <lineage>
        <taxon>Bacteria</taxon>
        <taxon>Bacillati</taxon>
        <taxon>Actinomycetota</taxon>
        <taxon>Actinomycetes</taxon>
        <taxon>Micrococcales</taxon>
        <taxon>Demequinaceae</taxon>
        <taxon>Demequina</taxon>
    </lineage>
</organism>
<name>A0A7Z0CKZ9_9MICO</name>
<dbReference type="AlphaFoldDB" id="A0A7Z0CKZ9"/>
<gene>
    <name evidence="2" type="ORF">BKA03_002537</name>
</gene>